<organism evidence="2 3">
    <name type="scientific">Zhouia spongiae</name>
    <dbReference type="NCBI Taxonomy" id="2202721"/>
    <lineage>
        <taxon>Bacteria</taxon>
        <taxon>Pseudomonadati</taxon>
        <taxon>Bacteroidota</taxon>
        <taxon>Flavobacteriia</taxon>
        <taxon>Flavobacteriales</taxon>
        <taxon>Flavobacteriaceae</taxon>
        <taxon>Zhouia</taxon>
    </lineage>
</organism>
<feature type="transmembrane region" description="Helical" evidence="1">
    <location>
        <begin position="12"/>
        <end position="40"/>
    </location>
</feature>
<evidence type="ECO:0008006" key="4">
    <source>
        <dbReference type="Google" id="ProtNLM"/>
    </source>
</evidence>
<evidence type="ECO:0000313" key="3">
    <source>
        <dbReference type="Proteomes" id="UP000829476"/>
    </source>
</evidence>
<feature type="transmembrane region" description="Helical" evidence="1">
    <location>
        <begin position="46"/>
        <end position="65"/>
    </location>
</feature>
<accession>A0ABY3YKW7</accession>
<keyword evidence="1" id="KW-1133">Transmembrane helix</keyword>
<keyword evidence="3" id="KW-1185">Reference proteome</keyword>
<dbReference type="EMBL" id="CP094326">
    <property type="protein sequence ID" value="UNY98333.1"/>
    <property type="molecule type" value="Genomic_DNA"/>
</dbReference>
<reference evidence="2 3" key="1">
    <citation type="journal article" date="2018" name="Int. J. Syst. Evol. Microbiol.">
        <title>Zhouia spongiae sp. nov., isolated from a marine sponge.</title>
        <authorList>
            <person name="Zhuang L."/>
            <person name="Lin B."/>
            <person name="Qin F."/>
            <person name="Luo L."/>
        </authorList>
    </citation>
    <scope>NUCLEOTIDE SEQUENCE [LARGE SCALE GENOMIC DNA]</scope>
    <source>
        <strain evidence="2 3">HN-Y44</strain>
    </source>
</reference>
<keyword evidence="1" id="KW-0812">Transmembrane</keyword>
<evidence type="ECO:0000313" key="2">
    <source>
        <dbReference type="EMBL" id="UNY98333.1"/>
    </source>
</evidence>
<protein>
    <recommendedName>
        <fullName evidence="4">DUF4133 domain-containing protein</fullName>
    </recommendedName>
</protein>
<dbReference type="Proteomes" id="UP000829476">
    <property type="component" value="Chromosome"/>
</dbReference>
<dbReference type="RefSeq" id="WP_242936740.1">
    <property type="nucleotide sequence ID" value="NZ_CP094326.1"/>
</dbReference>
<gene>
    <name evidence="2" type="ORF">MQE36_14755</name>
</gene>
<keyword evidence="1" id="KW-0472">Membrane</keyword>
<name>A0ABY3YKW7_9FLAO</name>
<proteinExistence type="predicted"/>
<sequence>MKTYKVYRDIRKGALIFGLPVSLFALLMIAVVGSLLVIIFSFSLGIILALITLNLLLYFTLLKLVQSPGLFHLKKVFPSTISNKQINLLSYED</sequence>
<evidence type="ECO:0000256" key="1">
    <source>
        <dbReference type="SAM" id="Phobius"/>
    </source>
</evidence>